<gene>
    <name evidence="2" type="ORF">EVA92_01725</name>
</gene>
<dbReference type="EMBL" id="SHBE01000002">
    <property type="protein sequence ID" value="RZO26893.1"/>
    <property type="molecule type" value="Genomic_DNA"/>
</dbReference>
<dbReference type="InterPro" id="IPR029058">
    <property type="entry name" value="AB_hydrolase_fold"/>
</dbReference>
<comment type="caution">
    <text evidence="2">The sequence shown here is derived from an EMBL/GenBank/DDBJ whole genome shotgun (WGS) entry which is preliminary data.</text>
</comment>
<evidence type="ECO:0000313" key="2">
    <source>
        <dbReference type="EMBL" id="RZO26893.1"/>
    </source>
</evidence>
<evidence type="ECO:0000313" key="3">
    <source>
        <dbReference type="Proteomes" id="UP000315825"/>
    </source>
</evidence>
<sequence>MQCLENMSLISSLLTDLKKNNIYMRLLTLLILTFVLFSEEEGYASNDNVEIFYKDFGPVNNTPVLLVMGLGGQLTFWPDYFIDSLQKNGYRPIVYDNRDVGLSTSFKEYGRPNFVWNYFKFYTGLPINSIYSLKDMANDGLAVLNHLEIEKAHLVGMSMGGMISQYMASNNQERFFSLTLIASTAKTPDASTAPRGRLGRLLNNRTIGQKSMNERIDRAIEIYTILDAGNTNFDTEEFKKGVIENINRSQDDSGFSRQLMAIVADDSREKWVSGITLPTLIIHGELDPLIPFEEGIKTHELINSSKFLSVENMGHLLSETALNEFDSDFIKHLDINS</sequence>
<dbReference type="GO" id="GO:0016787">
    <property type="term" value="F:hydrolase activity"/>
    <property type="evidence" value="ECO:0007669"/>
    <property type="project" value="UniProtKB-KW"/>
</dbReference>
<dbReference type="Gene3D" id="3.40.50.1820">
    <property type="entry name" value="alpha/beta hydrolase"/>
    <property type="match status" value="1"/>
</dbReference>
<dbReference type="Pfam" id="PF00561">
    <property type="entry name" value="Abhydrolase_1"/>
    <property type="match status" value="1"/>
</dbReference>
<name>A0A520N0E5_9GAMM</name>
<protein>
    <submittedName>
        <fullName evidence="2">Alpha/beta hydrolase</fullName>
    </submittedName>
</protein>
<reference evidence="2 3" key="1">
    <citation type="submission" date="2019-02" db="EMBL/GenBank/DDBJ databases">
        <title>Prokaryotic population dynamics and viral predation in marine succession experiment using metagenomics: the confinement effect.</title>
        <authorList>
            <person name="Haro-Moreno J.M."/>
            <person name="Rodriguez-Valera F."/>
            <person name="Lopez-Perez M."/>
        </authorList>
    </citation>
    <scope>NUCLEOTIDE SEQUENCE [LARGE SCALE GENOMIC DNA]</scope>
    <source>
        <strain evidence="2">MED-G159</strain>
    </source>
</reference>
<dbReference type="AlphaFoldDB" id="A0A520N0E5"/>
<accession>A0A520N0E5</accession>
<dbReference type="SUPFAM" id="SSF53474">
    <property type="entry name" value="alpha/beta-Hydrolases"/>
    <property type="match status" value="1"/>
</dbReference>
<evidence type="ECO:0000259" key="1">
    <source>
        <dbReference type="Pfam" id="PF00561"/>
    </source>
</evidence>
<dbReference type="PANTHER" id="PTHR43433:SF5">
    <property type="entry name" value="AB HYDROLASE-1 DOMAIN-CONTAINING PROTEIN"/>
    <property type="match status" value="1"/>
</dbReference>
<feature type="domain" description="AB hydrolase-1" evidence="1">
    <location>
        <begin position="63"/>
        <end position="319"/>
    </location>
</feature>
<keyword evidence="2" id="KW-0378">Hydrolase</keyword>
<dbReference type="InterPro" id="IPR000073">
    <property type="entry name" value="AB_hydrolase_1"/>
</dbReference>
<dbReference type="PANTHER" id="PTHR43433">
    <property type="entry name" value="HYDROLASE, ALPHA/BETA FOLD FAMILY PROTEIN"/>
    <property type="match status" value="1"/>
</dbReference>
<proteinExistence type="predicted"/>
<dbReference type="InterPro" id="IPR050471">
    <property type="entry name" value="AB_hydrolase"/>
</dbReference>
<organism evidence="2 3">
    <name type="scientific">SAR86 cluster bacterium</name>
    <dbReference type="NCBI Taxonomy" id="2030880"/>
    <lineage>
        <taxon>Bacteria</taxon>
        <taxon>Pseudomonadati</taxon>
        <taxon>Pseudomonadota</taxon>
        <taxon>Gammaproteobacteria</taxon>
        <taxon>SAR86 cluster</taxon>
    </lineage>
</organism>
<dbReference type="Proteomes" id="UP000315825">
    <property type="component" value="Unassembled WGS sequence"/>
</dbReference>